<reference evidence="2 3" key="1">
    <citation type="submission" date="2019-01" db="EMBL/GenBank/DDBJ databases">
        <title>Draft genome sequences of three monokaryotic isolates of the white-rot basidiomycete fungus Dichomitus squalens.</title>
        <authorList>
            <consortium name="DOE Joint Genome Institute"/>
            <person name="Lopez S.C."/>
            <person name="Andreopoulos B."/>
            <person name="Pangilinan J."/>
            <person name="Lipzen A."/>
            <person name="Riley R."/>
            <person name="Ahrendt S."/>
            <person name="Ng V."/>
            <person name="Barry K."/>
            <person name="Daum C."/>
            <person name="Grigoriev I.V."/>
            <person name="Hilden K.S."/>
            <person name="Makela M.R."/>
            <person name="de Vries R.P."/>
        </authorList>
    </citation>
    <scope>NUCLEOTIDE SEQUENCE [LARGE SCALE GENOMIC DNA]</scope>
    <source>
        <strain evidence="2 3">CBS 464.89</strain>
    </source>
</reference>
<dbReference type="STRING" id="114155.A0A4Q9PPJ2"/>
<organism evidence="2 3">
    <name type="scientific">Dichomitus squalens</name>
    <dbReference type="NCBI Taxonomy" id="114155"/>
    <lineage>
        <taxon>Eukaryota</taxon>
        <taxon>Fungi</taxon>
        <taxon>Dikarya</taxon>
        <taxon>Basidiomycota</taxon>
        <taxon>Agaricomycotina</taxon>
        <taxon>Agaricomycetes</taxon>
        <taxon>Polyporales</taxon>
        <taxon>Polyporaceae</taxon>
        <taxon>Dichomitus</taxon>
    </lineage>
</organism>
<gene>
    <name evidence="2" type="ORF">BD310DRAFT_883229</name>
</gene>
<protein>
    <recommendedName>
        <fullName evidence="4">F-box domain-containing protein</fullName>
    </recommendedName>
</protein>
<proteinExistence type="predicted"/>
<dbReference type="EMBL" id="ML145157">
    <property type="protein sequence ID" value="TBU56105.1"/>
    <property type="molecule type" value="Genomic_DNA"/>
</dbReference>
<evidence type="ECO:0008006" key="4">
    <source>
        <dbReference type="Google" id="ProtNLM"/>
    </source>
</evidence>
<feature type="compositionally biased region" description="Low complexity" evidence="1">
    <location>
        <begin position="263"/>
        <end position="282"/>
    </location>
</feature>
<dbReference type="AlphaFoldDB" id="A0A4Q9PPJ2"/>
<feature type="compositionally biased region" description="Acidic residues" evidence="1">
    <location>
        <begin position="400"/>
        <end position="450"/>
    </location>
</feature>
<feature type="region of interest" description="Disordered" evidence="1">
    <location>
        <begin position="260"/>
        <end position="285"/>
    </location>
</feature>
<evidence type="ECO:0000313" key="3">
    <source>
        <dbReference type="Proteomes" id="UP000292082"/>
    </source>
</evidence>
<dbReference type="Proteomes" id="UP000292082">
    <property type="component" value="Unassembled WGS sequence"/>
</dbReference>
<sequence length="707" mass="76771">MTSPSMHSLPAELIESVLISAAAGGFPQAIAAFAQTCKAHHALVYNANDNHLWREIFLTTFDDPRASGGGPGWTQCTSQAHRKEEAYDWGGEFRRRLWAADCIRRQADPAIKSAAEPLTDLEQTLQNTRALETILSVVSSALPCPPTLVFSFLDCAEAHAGAPTTPSASYPTFPPLPHAIGAPNSTDTRGRTFGHSLRANNTAWLESVLSKGLPPEITATFSGDKWYGGLAGQFLDEPEFRELQAAGHIIACTGFLPIPQPPSSSSSSAAGSPSSGSPPAQQEPTIDLSAQVASERAFSPPTRHAGLDSAGPYMSVENQLKRARRLARMRVYNMRYLARDRHWGPYLPASEPAQARAKGREPRAPRATADDDELLQPILAMFRVTPIYAHAHHGHAHDHEDEDEDEEEDNESEYEGEDEDEGADVEEPADAAEDELAAEDEDAEGDEGSMGDEGSVLGGGSEPPAGKADLPEGPPSSAQLRTDWAYLAGVRVVVEANLRESFQAQDLRGLFSLDGLRSASAPYDWTAYRPPSPVESKDGKGKGRDYGEVEGWDWAGVTGVWKRCVCWMDYRDLILHNLSGEFEDPHLQEAVRIISMRLRIKSYSKSEVREYAHLPTIHVVGETTGASLHGQPRRMRGTVSVIADGSVRWTLVSSKYSTVEGGDMDEWVSEGIQVGGVASAMGVLGMWTGAQHERMDPLGPCWAWKVG</sequence>
<name>A0A4Q9PPJ2_9APHY</name>
<evidence type="ECO:0000256" key="1">
    <source>
        <dbReference type="SAM" id="MobiDB-lite"/>
    </source>
</evidence>
<evidence type="ECO:0000313" key="2">
    <source>
        <dbReference type="EMBL" id="TBU56105.1"/>
    </source>
</evidence>
<feature type="region of interest" description="Disordered" evidence="1">
    <location>
        <begin position="392"/>
        <end position="477"/>
    </location>
</feature>
<accession>A0A4Q9PPJ2</accession>
<feature type="region of interest" description="Disordered" evidence="1">
    <location>
        <begin position="344"/>
        <end position="372"/>
    </location>
</feature>
<keyword evidence="3" id="KW-1185">Reference proteome</keyword>